<name>A0A6A6M9V4_HEVBR</name>
<dbReference type="Pfam" id="PF01453">
    <property type="entry name" value="B_lectin"/>
    <property type="match status" value="1"/>
</dbReference>
<keyword evidence="6" id="KW-1185">Reference proteome</keyword>
<feature type="domain" description="Bulb-type lectin" evidence="4">
    <location>
        <begin position="75"/>
        <end position="194"/>
    </location>
</feature>
<dbReference type="EMBL" id="JAAGAX010000006">
    <property type="protein sequence ID" value="KAF2309233.1"/>
    <property type="molecule type" value="Genomic_DNA"/>
</dbReference>
<protein>
    <recommendedName>
        <fullName evidence="4">Bulb-type lectin domain-containing protein</fullName>
    </recommendedName>
</protein>
<accession>A0A6A6M9V4</accession>
<dbReference type="Proteomes" id="UP000467840">
    <property type="component" value="Chromosome 14"/>
</dbReference>
<dbReference type="SUPFAM" id="SSF51110">
    <property type="entry name" value="alpha-D-mannose-specific plant lectins"/>
    <property type="match status" value="1"/>
</dbReference>
<evidence type="ECO:0000259" key="4">
    <source>
        <dbReference type="PROSITE" id="PS50927"/>
    </source>
</evidence>
<evidence type="ECO:0000256" key="2">
    <source>
        <dbReference type="ARBA" id="ARBA00023157"/>
    </source>
</evidence>
<dbReference type="CDD" id="cd00028">
    <property type="entry name" value="B_lectin"/>
    <property type="match status" value="1"/>
</dbReference>
<evidence type="ECO:0000256" key="1">
    <source>
        <dbReference type="ARBA" id="ARBA00022729"/>
    </source>
</evidence>
<dbReference type="PANTHER" id="PTHR47976:SF47">
    <property type="entry name" value="RECEPTOR-LIKE SERINE_THREONINE-PROTEIN KINASE"/>
    <property type="match status" value="1"/>
</dbReference>
<keyword evidence="1" id="KW-0732">Signal</keyword>
<dbReference type="PROSITE" id="PS50927">
    <property type="entry name" value="BULB_LECTIN"/>
    <property type="match status" value="1"/>
</dbReference>
<evidence type="ECO:0000313" key="6">
    <source>
        <dbReference type="Proteomes" id="UP000467840"/>
    </source>
</evidence>
<keyword evidence="3" id="KW-0325">Glycoprotein</keyword>
<evidence type="ECO:0000256" key="3">
    <source>
        <dbReference type="ARBA" id="ARBA00023180"/>
    </source>
</evidence>
<gene>
    <name evidence="5" type="ORF">GH714_001292</name>
</gene>
<dbReference type="InterPro" id="IPR036426">
    <property type="entry name" value="Bulb-type_lectin_dom_sf"/>
</dbReference>
<dbReference type="Gene3D" id="2.90.10.10">
    <property type="entry name" value="Bulb-type lectin domain"/>
    <property type="match status" value="1"/>
</dbReference>
<evidence type="ECO:0000313" key="5">
    <source>
        <dbReference type="EMBL" id="KAF2309233.1"/>
    </source>
</evidence>
<dbReference type="InterPro" id="IPR001480">
    <property type="entry name" value="Bulb-type_lectin_dom"/>
</dbReference>
<dbReference type="FunFam" id="2.90.10.10:FF:000013">
    <property type="entry name" value="G-type lectin S-receptor-like serine/threonine-protein kinase LECRK1"/>
    <property type="match status" value="1"/>
</dbReference>
<comment type="caution">
    <text evidence="5">The sequence shown here is derived from an EMBL/GenBank/DDBJ whole genome shotgun (WGS) entry which is preliminary data.</text>
</comment>
<dbReference type="InterPro" id="IPR051343">
    <property type="entry name" value="G-type_lectin_kinases/EP1-like"/>
</dbReference>
<proteinExistence type="predicted"/>
<organism evidence="5 6">
    <name type="scientific">Hevea brasiliensis</name>
    <name type="common">Para rubber tree</name>
    <name type="synonym">Siphonia brasiliensis</name>
    <dbReference type="NCBI Taxonomy" id="3981"/>
    <lineage>
        <taxon>Eukaryota</taxon>
        <taxon>Viridiplantae</taxon>
        <taxon>Streptophyta</taxon>
        <taxon>Embryophyta</taxon>
        <taxon>Tracheophyta</taxon>
        <taxon>Spermatophyta</taxon>
        <taxon>Magnoliopsida</taxon>
        <taxon>eudicotyledons</taxon>
        <taxon>Gunneridae</taxon>
        <taxon>Pentapetalae</taxon>
        <taxon>rosids</taxon>
        <taxon>fabids</taxon>
        <taxon>Malpighiales</taxon>
        <taxon>Euphorbiaceae</taxon>
        <taxon>Crotonoideae</taxon>
        <taxon>Micrandreae</taxon>
        <taxon>Hevea</taxon>
    </lineage>
</organism>
<dbReference type="SMART" id="SM00108">
    <property type="entry name" value="B_lectin"/>
    <property type="match status" value="1"/>
</dbReference>
<sequence length="354" mass="39795">MDLKEENLMMLADWAYDCHKEGKVHLLVEDEEEATSDMKIVEICDGCNLMHSGDATLYDFFVLAGRGFNPESYSNISLGSSLTAQIDDTHWASPSGDFAFGFQQIENDGYLLAIWFNKVPKRTIVWSANRNNLVQSGSEVQPTTDGQLVLNDQSGRQIWNANSVAAGVSYAAILDTGNFVLANQNSVTFGKVLINQQTRYCPHRLWIQKGDLQPVWLCFPHRNMRITGDTGSGACGFNSYCRLGDDQRSKCQCPPGYTFLDPNDMSKGCKQNFVAQNCDRASQETDLFEFMEMPNTDWPLSDYEYFGSVNEDWCRQACLSGFYCAVAILEMKIVGRRKSLSQMVELMLAQKARP</sequence>
<dbReference type="PANTHER" id="PTHR47976">
    <property type="entry name" value="G-TYPE LECTIN S-RECEPTOR-LIKE SERINE/THREONINE-PROTEIN KINASE SD2-5"/>
    <property type="match status" value="1"/>
</dbReference>
<dbReference type="AlphaFoldDB" id="A0A6A6M9V4"/>
<reference evidence="5 6" key="1">
    <citation type="journal article" date="2020" name="Mol. Plant">
        <title>The Chromosome-Based Rubber Tree Genome Provides New Insights into Spurge Genome Evolution and Rubber Biosynthesis.</title>
        <authorList>
            <person name="Liu J."/>
            <person name="Shi C."/>
            <person name="Shi C.C."/>
            <person name="Li W."/>
            <person name="Zhang Q.J."/>
            <person name="Zhang Y."/>
            <person name="Li K."/>
            <person name="Lu H.F."/>
            <person name="Shi C."/>
            <person name="Zhu S.T."/>
            <person name="Xiao Z.Y."/>
            <person name="Nan H."/>
            <person name="Yue Y."/>
            <person name="Zhu X.G."/>
            <person name="Wu Y."/>
            <person name="Hong X.N."/>
            <person name="Fan G.Y."/>
            <person name="Tong Y."/>
            <person name="Zhang D."/>
            <person name="Mao C.L."/>
            <person name="Liu Y.L."/>
            <person name="Hao S.J."/>
            <person name="Liu W.Q."/>
            <person name="Lv M.Q."/>
            <person name="Zhang H.B."/>
            <person name="Liu Y."/>
            <person name="Hu-Tang G.R."/>
            <person name="Wang J.P."/>
            <person name="Wang J.H."/>
            <person name="Sun Y.H."/>
            <person name="Ni S.B."/>
            <person name="Chen W.B."/>
            <person name="Zhang X.C."/>
            <person name="Jiao Y.N."/>
            <person name="Eichler E.E."/>
            <person name="Li G.H."/>
            <person name="Liu X."/>
            <person name="Gao L.Z."/>
        </authorList>
    </citation>
    <scope>NUCLEOTIDE SEQUENCE [LARGE SCALE GENOMIC DNA]</scope>
    <source>
        <strain evidence="6">cv. GT1</strain>
        <tissue evidence="5">Leaf</tissue>
    </source>
</reference>
<keyword evidence="2" id="KW-1015">Disulfide bond</keyword>